<protein>
    <submittedName>
        <fullName evidence="7">Serine/threonine protein kinase</fullName>
    </submittedName>
</protein>
<dbReference type="GO" id="GO:0005524">
    <property type="term" value="F:ATP binding"/>
    <property type="evidence" value="ECO:0007669"/>
    <property type="project" value="UniProtKB-UniRule"/>
</dbReference>
<dbReference type="PANTHER" id="PTHR43289">
    <property type="entry name" value="MITOGEN-ACTIVATED PROTEIN KINASE KINASE KINASE 20-RELATED"/>
    <property type="match status" value="1"/>
</dbReference>
<dbReference type="GO" id="GO:0004674">
    <property type="term" value="F:protein serine/threonine kinase activity"/>
    <property type="evidence" value="ECO:0007669"/>
    <property type="project" value="UniProtKB-KW"/>
</dbReference>
<dbReference type="InterPro" id="IPR008271">
    <property type="entry name" value="Ser/Thr_kinase_AS"/>
</dbReference>
<dbReference type="Gene3D" id="1.25.40.10">
    <property type="entry name" value="Tetratricopeptide repeat domain"/>
    <property type="match status" value="2"/>
</dbReference>
<dbReference type="PANTHER" id="PTHR43289:SF6">
    <property type="entry name" value="SERINE_THREONINE-PROTEIN KINASE NEKL-3"/>
    <property type="match status" value="1"/>
</dbReference>
<name>A0A366HB82_9BACT</name>
<dbReference type="AlphaFoldDB" id="A0A366HB82"/>
<accession>A0A366HB82</accession>
<dbReference type="Gene3D" id="1.10.510.10">
    <property type="entry name" value="Transferase(Phosphotransferase) domain 1"/>
    <property type="match status" value="1"/>
</dbReference>
<evidence type="ECO:0000256" key="1">
    <source>
        <dbReference type="ARBA" id="ARBA00022679"/>
    </source>
</evidence>
<keyword evidence="4 5" id="KW-0067">ATP-binding</keyword>
<dbReference type="InterPro" id="IPR017441">
    <property type="entry name" value="Protein_kinase_ATP_BS"/>
</dbReference>
<evidence type="ECO:0000256" key="5">
    <source>
        <dbReference type="PROSITE-ProRule" id="PRU10141"/>
    </source>
</evidence>
<dbReference type="CDD" id="cd14014">
    <property type="entry name" value="STKc_PknB_like"/>
    <property type="match status" value="1"/>
</dbReference>
<evidence type="ECO:0000256" key="3">
    <source>
        <dbReference type="ARBA" id="ARBA00022777"/>
    </source>
</evidence>
<dbReference type="EMBL" id="QNRR01000009">
    <property type="protein sequence ID" value="RBP39593.1"/>
    <property type="molecule type" value="Genomic_DNA"/>
</dbReference>
<dbReference type="InterPro" id="IPR011009">
    <property type="entry name" value="Kinase-like_dom_sf"/>
</dbReference>
<keyword evidence="8" id="KW-1185">Reference proteome</keyword>
<dbReference type="OrthoDB" id="9801841at2"/>
<reference evidence="7 8" key="1">
    <citation type="submission" date="2018-06" db="EMBL/GenBank/DDBJ databases">
        <title>Genomic Encyclopedia of Type Strains, Phase IV (KMG-IV): sequencing the most valuable type-strain genomes for metagenomic binning, comparative biology and taxonomic classification.</title>
        <authorList>
            <person name="Goeker M."/>
        </authorList>
    </citation>
    <scope>NUCLEOTIDE SEQUENCE [LARGE SCALE GENOMIC DNA]</scope>
    <source>
        <strain evidence="7 8">DSM 25532</strain>
    </source>
</reference>
<dbReference type="SMART" id="SM00028">
    <property type="entry name" value="TPR"/>
    <property type="match status" value="4"/>
</dbReference>
<dbReference type="SMART" id="SM00220">
    <property type="entry name" value="S_TKc"/>
    <property type="match status" value="1"/>
</dbReference>
<dbReference type="Proteomes" id="UP000253426">
    <property type="component" value="Unassembled WGS sequence"/>
</dbReference>
<proteinExistence type="predicted"/>
<evidence type="ECO:0000256" key="4">
    <source>
        <dbReference type="ARBA" id="ARBA00022840"/>
    </source>
</evidence>
<evidence type="ECO:0000256" key="2">
    <source>
        <dbReference type="ARBA" id="ARBA00022741"/>
    </source>
</evidence>
<sequence>MGDTSSSNASDSPTAKVLPAGLLDLGFITEDAAHEAGRASSPFSTPETEGDMIGRYRLMAPLGEGGFGCVWKVEQTEPLKRELALKLIKAGMGSREIIARFEAERQALALMDHPNIASVLDAGTTTDSRPYFAMELVKGEPITEYCDNHQLSIRERLELFIPVCQAVQHAHQKAILHRDLKPSNILVVTVDGKPVPKVIDFGIAKALGGGDAEGPVAATLLRTQMGMIVGTPRYMSPEQAGSMPDVDTRSDVYALGVILCELLTGQTPFPTQPADFVEALRWVREAEPVKPSTLVQQATPAVVMAAAHRHTDPARFARALRGDLDWITLKALEKDRTRRYETPTALARDISRYLEQKPISAVAPTWRYQLGKFARRQRATLIATVLITLALITGTAVSLWQASRAEKSRLESEAHYAQARDAVDKYLARVSEHPRLNSSDFTDLQRELLETALPFYEQMATQRSDDPKLQKDQAWALWRLAKLYQMTRQLEKAEKTYEKVIPLQKVVAADSSHDPTLQKDLAFQYDELAYVQRQRGKNEACLASHQQAIDTMAKLVARDPANLGHQLRFGIVRTNYALTLDELKRHHDSEREYLKAAAVLEPLARQHPSHVEHWRAIGECFGKQGGLYRRMGRLREAEAVLNQAVECQEQAVTMRPRDRTYRHHLGNALSMLGTVLYYQDRATEAEPHVRRAIELHQEMAAEFPSIPLHRTALTEAREVLIYTCIKLGKSKEADALQELQQAELSRLASEFPDEKKHKDNVVKIFALQAARAYERREWSIARDRYQRVADATGGYDAHLRLCQLALISKEPATAVKHGVEFMEKAPINWQNYEVAARQFRDALALIRADAKTAPPDREQAAAECTGHLIKSLQKAVSLGFTGIAFIDHDERAAPLREHPDYQTLLQQSYAAPPRSPVKFQFDYRHDNPGIRHWTREGLTWTETAPKGETGTFTVMGPATVDGVSGTQLEKNGPRRLTVFLPDLGTPEPMSLKLRKPDGSWGAFSILQQVQ</sequence>
<dbReference type="InterPro" id="IPR011990">
    <property type="entry name" value="TPR-like_helical_dom_sf"/>
</dbReference>
<evidence type="ECO:0000313" key="7">
    <source>
        <dbReference type="EMBL" id="RBP39593.1"/>
    </source>
</evidence>
<dbReference type="Pfam" id="PF00069">
    <property type="entry name" value="Pkinase"/>
    <property type="match status" value="1"/>
</dbReference>
<dbReference type="SUPFAM" id="SSF48452">
    <property type="entry name" value="TPR-like"/>
    <property type="match status" value="2"/>
</dbReference>
<dbReference type="InterPro" id="IPR019734">
    <property type="entry name" value="TPR_rpt"/>
</dbReference>
<dbReference type="PROSITE" id="PS00107">
    <property type="entry name" value="PROTEIN_KINASE_ATP"/>
    <property type="match status" value="1"/>
</dbReference>
<feature type="binding site" evidence="5">
    <location>
        <position position="86"/>
    </location>
    <ligand>
        <name>ATP</name>
        <dbReference type="ChEBI" id="CHEBI:30616"/>
    </ligand>
</feature>
<dbReference type="RefSeq" id="WP_113960495.1">
    <property type="nucleotide sequence ID" value="NZ_QNRR01000009.1"/>
</dbReference>
<dbReference type="PROSITE" id="PS00108">
    <property type="entry name" value="PROTEIN_KINASE_ST"/>
    <property type="match status" value="1"/>
</dbReference>
<dbReference type="InterPro" id="IPR000719">
    <property type="entry name" value="Prot_kinase_dom"/>
</dbReference>
<keyword evidence="1" id="KW-0808">Transferase</keyword>
<evidence type="ECO:0000313" key="8">
    <source>
        <dbReference type="Proteomes" id="UP000253426"/>
    </source>
</evidence>
<keyword evidence="7" id="KW-0723">Serine/threonine-protein kinase</keyword>
<keyword evidence="3 7" id="KW-0418">Kinase</keyword>
<feature type="domain" description="Protein kinase" evidence="6">
    <location>
        <begin position="56"/>
        <end position="354"/>
    </location>
</feature>
<keyword evidence="2 5" id="KW-0547">Nucleotide-binding</keyword>
<organism evidence="7 8">
    <name type="scientific">Roseimicrobium gellanilyticum</name>
    <dbReference type="NCBI Taxonomy" id="748857"/>
    <lineage>
        <taxon>Bacteria</taxon>
        <taxon>Pseudomonadati</taxon>
        <taxon>Verrucomicrobiota</taxon>
        <taxon>Verrucomicrobiia</taxon>
        <taxon>Verrucomicrobiales</taxon>
        <taxon>Verrucomicrobiaceae</taxon>
        <taxon>Roseimicrobium</taxon>
    </lineage>
</organism>
<evidence type="ECO:0000259" key="6">
    <source>
        <dbReference type="PROSITE" id="PS50011"/>
    </source>
</evidence>
<gene>
    <name evidence="7" type="ORF">DES53_10920</name>
</gene>
<dbReference type="PROSITE" id="PS50011">
    <property type="entry name" value="PROTEIN_KINASE_DOM"/>
    <property type="match status" value="1"/>
</dbReference>
<dbReference type="SUPFAM" id="SSF56112">
    <property type="entry name" value="Protein kinase-like (PK-like)"/>
    <property type="match status" value="1"/>
</dbReference>
<comment type="caution">
    <text evidence="7">The sequence shown here is derived from an EMBL/GenBank/DDBJ whole genome shotgun (WGS) entry which is preliminary data.</text>
</comment>
<dbReference type="Gene3D" id="3.30.200.20">
    <property type="entry name" value="Phosphorylase Kinase, domain 1"/>
    <property type="match status" value="1"/>
</dbReference>